<keyword evidence="1 2" id="KW-0597">Phosphoprotein</keyword>
<dbReference type="Pfam" id="PF00072">
    <property type="entry name" value="Response_reg"/>
    <property type="match status" value="1"/>
</dbReference>
<dbReference type="AlphaFoldDB" id="A0A7V7TY69"/>
<keyword evidence="5" id="KW-1185">Reference proteome</keyword>
<dbReference type="EMBL" id="VZDO01000001">
    <property type="protein sequence ID" value="KAB0682667.1"/>
    <property type="molecule type" value="Genomic_DNA"/>
</dbReference>
<evidence type="ECO:0000259" key="3">
    <source>
        <dbReference type="PROSITE" id="PS50110"/>
    </source>
</evidence>
<dbReference type="PANTHER" id="PTHR44591:SF24">
    <property type="entry name" value="PROTEIN-GLUTAMATE METHYLESTERASE_PROTEIN-GLUTAMINE GLUTAMINASE 1"/>
    <property type="match status" value="1"/>
</dbReference>
<proteinExistence type="predicted"/>
<dbReference type="SUPFAM" id="SSF52172">
    <property type="entry name" value="CheY-like"/>
    <property type="match status" value="1"/>
</dbReference>
<sequence>MRAGDQALPMRGVKPGERIDDRHRHSVPIRSARCQRLLVLPWHRFGDGGVKAKRVLIVEDELLIALDIEDVLISAGHEVVGVAADMHQAMELAEAFRPDLAIMDVNLARGTNGIETARRLRERLDVPSLFVSGNLDAKTRKVAADCRPLGFVMKPCSYTDLLTRIAASA</sequence>
<evidence type="ECO:0000313" key="5">
    <source>
        <dbReference type="Proteomes" id="UP000432089"/>
    </source>
</evidence>
<dbReference type="Gene3D" id="3.40.50.2300">
    <property type="match status" value="1"/>
</dbReference>
<dbReference type="GO" id="GO:0000160">
    <property type="term" value="P:phosphorelay signal transduction system"/>
    <property type="evidence" value="ECO:0007669"/>
    <property type="project" value="InterPro"/>
</dbReference>
<accession>A0A7V7TY69</accession>
<dbReference type="PROSITE" id="PS50110">
    <property type="entry name" value="RESPONSE_REGULATORY"/>
    <property type="match status" value="1"/>
</dbReference>
<feature type="domain" description="Response regulatory" evidence="3">
    <location>
        <begin position="54"/>
        <end position="169"/>
    </location>
</feature>
<gene>
    <name evidence="4" type="ORF">F6X38_00820</name>
</gene>
<dbReference type="InterPro" id="IPR001789">
    <property type="entry name" value="Sig_transdc_resp-reg_receiver"/>
</dbReference>
<name>A0A7V7TY69_9HYPH</name>
<dbReference type="SMART" id="SM00448">
    <property type="entry name" value="REC"/>
    <property type="match status" value="1"/>
</dbReference>
<dbReference type="Proteomes" id="UP000432089">
    <property type="component" value="Unassembled WGS sequence"/>
</dbReference>
<dbReference type="InterPro" id="IPR050595">
    <property type="entry name" value="Bact_response_regulator"/>
</dbReference>
<evidence type="ECO:0000256" key="1">
    <source>
        <dbReference type="ARBA" id="ARBA00022553"/>
    </source>
</evidence>
<reference evidence="4 5" key="1">
    <citation type="submission" date="2019-09" db="EMBL/GenBank/DDBJ databases">
        <title>YIM 132180 draft genome.</title>
        <authorList>
            <person name="Zhang K."/>
        </authorList>
    </citation>
    <scope>NUCLEOTIDE SEQUENCE [LARGE SCALE GENOMIC DNA]</scope>
    <source>
        <strain evidence="4 5">YIM 132180</strain>
    </source>
</reference>
<protein>
    <submittedName>
        <fullName evidence="4">Response regulator</fullName>
    </submittedName>
</protein>
<comment type="caution">
    <text evidence="4">The sequence shown here is derived from an EMBL/GenBank/DDBJ whole genome shotgun (WGS) entry which is preliminary data.</text>
</comment>
<dbReference type="CDD" id="cd17534">
    <property type="entry name" value="REC_DC-like"/>
    <property type="match status" value="1"/>
</dbReference>
<feature type="modified residue" description="4-aspartylphosphate" evidence="2">
    <location>
        <position position="104"/>
    </location>
</feature>
<organism evidence="4 5">
    <name type="scientific">Plantimonas leprariae</name>
    <dbReference type="NCBI Taxonomy" id="2615207"/>
    <lineage>
        <taxon>Bacteria</taxon>
        <taxon>Pseudomonadati</taxon>
        <taxon>Pseudomonadota</taxon>
        <taxon>Alphaproteobacteria</taxon>
        <taxon>Hyphomicrobiales</taxon>
        <taxon>Aurantimonadaceae</taxon>
        <taxon>Plantimonas</taxon>
    </lineage>
</organism>
<dbReference type="PANTHER" id="PTHR44591">
    <property type="entry name" value="STRESS RESPONSE REGULATOR PROTEIN 1"/>
    <property type="match status" value="1"/>
</dbReference>
<dbReference type="InterPro" id="IPR011006">
    <property type="entry name" value="CheY-like_superfamily"/>
</dbReference>
<evidence type="ECO:0000313" key="4">
    <source>
        <dbReference type="EMBL" id="KAB0682667.1"/>
    </source>
</evidence>
<evidence type="ECO:0000256" key="2">
    <source>
        <dbReference type="PROSITE-ProRule" id="PRU00169"/>
    </source>
</evidence>